<name>A0A3B1B6U0_9ZZZZ</name>
<organism evidence="3">
    <name type="scientific">hydrothermal vent metagenome</name>
    <dbReference type="NCBI Taxonomy" id="652676"/>
    <lineage>
        <taxon>unclassified sequences</taxon>
        <taxon>metagenomes</taxon>
        <taxon>ecological metagenomes</taxon>
    </lineage>
</organism>
<dbReference type="GO" id="GO:0016787">
    <property type="term" value="F:hydrolase activity"/>
    <property type="evidence" value="ECO:0007669"/>
    <property type="project" value="InterPro"/>
</dbReference>
<feature type="domain" description="Amidohydrolase-related" evidence="2">
    <location>
        <begin position="128"/>
        <end position="304"/>
    </location>
</feature>
<keyword evidence="1" id="KW-0456">Lyase</keyword>
<evidence type="ECO:0000259" key="2">
    <source>
        <dbReference type="Pfam" id="PF04909"/>
    </source>
</evidence>
<dbReference type="Pfam" id="PF04909">
    <property type="entry name" value="Amidohydro_2"/>
    <property type="match status" value="1"/>
</dbReference>
<dbReference type="Gene3D" id="3.20.20.140">
    <property type="entry name" value="Metal-dependent hydrolases"/>
    <property type="match status" value="1"/>
</dbReference>
<dbReference type="AlphaFoldDB" id="A0A3B1B6U0"/>
<evidence type="ECO:0000256" key="1">
    <source>
        <dbReference type="ARBA" id="ARBA00023239"/>
    </source>
</evidence>
<gene>
    <name evidence="3" type="ORF">MNBD_GAMMA21-2289</name>
</gene>
<dbReference type="GO" id="GO:0016831">
    <property type="term" value="F:carboxy-lyase activity"/>
    <property type="evidence" value="ECO:0007669"/>
    <property type="project" value="InterPro"/>
</dbReference>
<reference evidence="3" key="1">
    <citation type="submission" date="2018-06" db="EMBL/GenBank/DDBJ databases">
        <authorList>
            <person name="Zhirakovskaya E."/>
        </authorList>
    </citation>
    <scope>NUCLEOTIDE SEQUENCE</scope>
</reference>
<sequence length="308" mass="35539">MKKLIIPTVYNLLLYTRFCLVLLAFLLVPRPGMADEPFADVHLHFNWDQEELVSAEEALAILNKHNVVFAVVFSVPSDNALKLSKLKPDTIIPFFSPYISGHSRNNWFYDPKVLERARAGLQQGIYQGIGELHVISGLGPRRDNPVLQGLFSLAAEFNVPFNIHTETSDYRFLAPLCQQHPKVRFLWAHAGGILGPEHSEGILKACSNVWIELSARDPKHYGGLLDDHGNLRKGWYDIITRYPDRFMLGTDPVWNAHQVNRWNEADEGWKHYSKFIQFHRKWIKSLPEEVEKKLRLENALRFFKIESN</sequence>
<dbReference type="EMBL" id="UOFR01000079">
    <property type="protein sequence ID" value="VAX00817.1"/>
    <property type="molecule type" value="Genomic_DNA"/>
</dbReference>
<proteinExistence type="predicted"/>
<accession>A0A3B1B6U0</accession>
<protein>
    <recommendedName>
        <fullName evidence="2">Amidohydrolase-related domain-containing protein</fullName>
    </recommendedName>
</protein>
<dbReference type="InterPro" id="IPR032465">
    <property type="entry name" value="ACMSD"/>
</dbReference>
<dbReference type="PANTHER" id="PTHR21240">
    <property type="entry name" value="2-AMINO-3-CARBOXYLMUCONATE-6-SEMIALDEHYDE DECARBOXYLASE"/>
    <property type="match status" value="1"/>
</dbReference>
<evidence type="ECO:0000313" key="3">
    <source>
        <dbReference type="EMBL" id="VAX00817.1"/>
    </source>
</evidence>
<dbReference type="InterPro" id="IPR032466">
    <property type="entry name" value="Metal_Hydrolase"/>
</dbReference>
<dbReference type="SUPFAM" id="SSF51556">
    <property type="entry name" value="Metallo-dependent hydrolases"/>
    <property type="match status" value="1"/>
</dbReference>
<dbReference type="InterPro" id="IPR006680">
    <property type="entry name" value="Amidohydro-rel"/>
</dbReference>